<protein>
    <submittedName>
        <fullName evidence="8">RDD family protein</fullName>
    </submittedName>
</protein>
<evidence type="ECO:0000313" key="9">
    <source>
        <dbReference type="Proteomes" id="UP001595834"/>
    </source>
</evidence>
<feature type="transmembrane region" description="Helical" evidence="6">
    <location>
        <begin position="22"/>
        <end position="44"/>
    </location>
</feature>
<evidence type="ECO:0000256" key="6">
    <source>
        <dbReference type="SAM" id="Phobius"/>
    </source>
</evidence>
<dbReference type="RefSeq" id="WP_344379861.1">
    <property type="nucleotide sequence ID" value="NZ_BAAASQ010000031.1"/>
</dbReference>
<feature type="transmembrane region" description="Helical" evidence="6">
    <location>
        <begin position="89"/>
        <end position="112"/>
    </location>
</feature>
<accession>A0ABV9V3K3</accession>
<keyword evidence="9" id="KW-1185">Reference proteome</keyword>
<keyword evidence="4 6" id="KW-0472">Membrane</keyword>
<evidence type="ECO:0000256" key="4">
    <source>
        <dbReference type="ARBA" id="ARBA00023136"/>
    </source>
</evidence>
<organism evidence="8 9">
    <name type="scientific">Streptomyces mauvecolor</name>
    <dbReference type="NCBI Taxonomy" id="58345"/>
    <lineage>
        <taxon>Bacteria</taxon>
        <taxon>Bacillati</taxon>
        <taxon>Actinomycetota</taxon>
        <taxon>Actinomycetes</taxon>
        <taxon>Kitasatosporales</taxon>
        <taxon>Streptomycetaceae</taxon>
        <taxon>Streptomyces</taxon>
    </lineage>
</organism>
<evidence type="ECO:0000256" key="1">
    <source>
        <dbReference type="ARBA" id="ARBA00004141"/>
    </source>
</evidence>
<dbReference type="InterPro" id="IPR010432">
    <property type="entry name" value="RDD"/>
</dbReference>
<dbReference type="Proteomes" id="UP001595834">
    <property type="component" value="Unassembled WGS sequence"/>
</dbReference>
<proteinExistence type="predicted"/>
<sequence>MHPTTPQDPLAPENRPAIARRALAWAVDFALVLAAAYAIGVYTVHQITDVWDNAPQLGVSTWQLITGDGDAIDRAGQFATSLWHQVVSAVIQGFLLLCAATFAYHWACLTFTGRTLGKALLGIRLTPHTAGRAAARAAVTTLADVGCFAFACCLLISGHPVWSVIAWLGAVAVFWFNALSAYSGRTVADRMAGTTVVNATYTDPAPQPAFQTPAPPYAAPAPGPYTPAPPQQTPPPYAPPMPQHQPAPAPQPVRTP</sequence>
<dbReference type="EMBL" id="JBHSIZ010000057">
    <property type="protein sequence ID" value="MFC4962175.1"/>
    <property type="molecule type" value="Genomic_DNA"/>
</dbReference>
<evidence type="ECO:0000256" key="3">
    <source>
        <dbReference type="ARBA" id="ARBA00022989"/>
    </source>
</evidence>
<comment type="subcellular location">
    <subcellularLocation>
        <location evidence="1">Membrane</location>
        <topology evidence="1">Multi-pass membrane protein</topology>
    </subcellularLocation>
</comment>
<evidence type="ECO:0000256" key="5">
    <source>
        <dbReference type="SAM" id="MobiDB-lite"/>
    </source>
</evidence>
<feature type="domain" description="RDD" evidence="7">
    <location>
        <begin position="16"/>
        <end position="193"/>
    </location>
</feature>
<feature type="transmembrane region" description="Helical" evidence="6">
    <location>
        <begin position="133"/>
        <end position="158"/>
    </location>
</feature>
<keyword evidence="2 6" id="KW-0812">Transmembrane</keyword>
<evidence type="ECO:0000313" key="8">
    <source>
        <dbReference type="EMBL" id="MFC4962175.1"/>
    </source>
</evidence>
<feature type="transmembrane region" description="Helical" evidence="6">
    <location>
        <begin position="164"/>
        <end position="182"/>
    </location>
</feature>
<feature type="region of interest" description="Disordered" evidence="5">
    <location>
        <begin position="203"/>
        <end position="256"/>
    </location>
</feature>
<comment type="caution">
    <text evidence="8">The sequence shown here is derived from an EMBL/GenBank/DDBJ whole genome shotgun (WGS) entry which is preliminary data.</text>
</comment>
<feature type="compositionally biased region" description="Pro residues" evidence="5">
    <location>
        <begin position="213"/>
        <end position="256"/>
    </location>
</feature>
<name>A0ABV9V3K3_9ACTN</name>
<dbReference type="Pfam" id="PF06271">
    <property type="entry name" value="RDD"/>
    <property type="match status" value="1"/>
</dbReference>
<gene>
    <name evidence="8" type="ORF">ACFPFX_38425</name>
</gene>
<reference evidence="9" key="1">
    <citation type="journal article" date="2019" name="Int. J. Syst. Evol. Microbiol.">
        <title>The Global Catalogue of Microorganisms (GCM) 10K type strain sequencing project: providing services to taxonomists for standard genome sequencing and annotation.</title>
        <authorList>
            <consortium name="The Broad Institute Genomics Platform"/>
            <consortium name="The Broad Institute Genome Sequencing Center for Infectious Disease"/>
            <person name="Wu L."/>
            <person name="Ma J."/>
        </authorList>
    </citation>
    <scope>NUCLEOTIDE SEQUENCE [LARGE SCALE GENOMIC DNA]</scope>
    <source>
        <strain evidence="9">CCM 7224</strain>
    </source>
</reference>
<evidence type="ECO:0000259" key="7">
    <source>
        <dbReference type="Pfam" id="PF06271"/>
    </source>
</evidence>
<evidence type="ECO:0000256" key="2">
    <source>
        <dbReference type="ARBA" id="ARBA00022692"/>
    </source>
</evidence>
<keyword evidence="3 6" id="KW-1133">Transmembrane helix</keyword>